<proteinExistence type="predicted"/>
<gene>
    <name evidence="2" type="ORF">DI542_18130</name>
</gene>
<reference evidence="2 3" key="1">
    <citation type="submission" date="2017-11" db="EMBL/GenBank/DDBJ databases">
        <title>Infants hospitalized years apart are colonized by the same room-sourced microbial strains.</title>
        <authorList>
            <person name="Brooks B."/>
            <person name="Olm M.R."/>
            <person name="Firek B.A."/>
            <person name="Baker R."/>
            <person name="Thomas B.C."/>
            <person name="Morowitz M.J."/>
            <person name="Banfield J.F."/>
        </authorList>
    </citation>
    <scope>NUCLEOTIDE SEQUENCE [LARGE SCALE GENOMIC DNA]</scope>
    <source>
        <strain evidence="2">S2_003_000_R3_20</strain>
    </source>
</reference>
<organism evidence="2 3">
    <name type="scientific">Acinetobacter johnsonii</name>
    <dbReference type="NCBI Taxonomy" id="40214"/>
    <lineage>
        <taxon>Bacteria</taxon>
        <taxon>Pseudomonadati</taxon>
        <taxon>Pseudomonadota</taxon>
        <taxon>Gammaproteobacteria</taxon>
        <taxon>Moraxellales</taxon>
        <taxon>Moraxellaceae</taxon>
        <taxon>Acinetobacter</taxon>
    </lineage>
</organism>
<evidence type="ECO:0000313" key="2">
    <source>
        <dbReference type="EMBL" id="PZQ83593.1"/>
    </source>
</evidence>
<sequence length="324" mass="38019">MSNTKIKYQIFISSTYLDLIEERQAVVEAVLNSNNIPAGMELFNSSSKSQWEIITQWINESDAVILLLGSSYGTIDSEENISYTEMEYNFAKSLGKPIYVFEMNKASTESAEKSKKLDEFKTKVKENRLISPNINDISELKSKVSQTLMQSVPSEIKENSGWIRVQDCGKNVKKLKKLDAIQRDLDTYDFLKEELYKIFMYVKTFYFQHTPFDDSYIEDIENYLLNYENNPHKSFMKIKVYDYKNFLKHLKNILILIKQGKKPLAQAGHFKLSFYEEDLKLLQKNYKTTLVDIKGLNKHFYKECDRCLKAYNIFIEGINKHLYE</sequence>
<comment type="caution">
    <text evidence="2">The sequence shown here is derived from an EMBL/GenBank/DDBJ whole genome shotgun (WGS) entry which is preliminary data.</text>
</comment>
<dbReference type="Pfam" id="PF13271">
    <property type="entry name" value="DUF4062"/>
    <property type="match status" value="1"/>
</dbReference>
<dbReference type="AlphaFoldDB" id="A0A2W5SWE1"/>
<protein>
    <submittedName>
        <fullName evidence="2">DUF4062 domain-containing protein</fullName>
    </submittedName>
</protein>
<name>A0A2W5SWE1_ACIJO</name>
<accession>A0A2W5SWE1</accession>
<evidence type="ECO:0000313" key="3">
    <source>
        <dbReference type="Proteomes" id="UP000249282"/>
    </source>
</evidence>
<evidence type="ECO:0000259" key="1">
    <source>
        <dbReference type="Pfam" id="PF13271"/>
    </source>
</evidence>
<feature type="domain" description="DUF4062" evidence="1">
    <location>
        <begin position="9"/>
        <end position="91"/>
    </location>
</feature>
<dbReference type="EMBL" id="QFQJ01000190">
    <property type="protein sequence ID" value="PZQ83593.1"/>
    <property type="molecule type" value="Genomic_DNA"/>
</dbReference>
<dbReference type="Proteomes" id="UP000249282">
    <property type="component" value="Unassembled WGS sequence"/>
</dbReference>
<dbReference type="InterPro" id="IPR025139">
    <property type="entry name" value="DUF4062"/>
</dbReference>